<name>A0AA35V2R8_9PROT</name>
<comment type="caution">
    <text evidence="1">The sequence shown here is derived from an EMBL/GenBank/DDBJ whole genome shotgun (WGS) entry which is preliminary data.</text>
</comment>
<gene>
    <name evidence="1" type="primary">tssG</name>
    <name evidence="1" type="ORF">LMG32879_002369</name>
</gene>
<dbReference type="RefSeq" id="WP_289843683.1">
    <property type="nucleotide sequence ID" value="NZ_CATKSH010000016.1"/>
</dbReference>
<protein>
    <submittedName>
        <fullName evidence="1">Type VI secretion system baseplate subunit TssG</fullName>
    </submittedName>
</protein>
<evidence type="ECO:0000313" key="1">
    <source>
        <dbReference type="EMBL" id="CAI9121522.1"/>
    </source>
</evidence>
<dbReference type="InterPro" id="IPR010732">
    <property type="entry name" value="T6SS_TssG-like"/>
</dbReference>
<dbReference type="NCBIfam" id="TIGR03347">
    <property type="entry name" value="VI_chp_1"/>
    <property type="match status" value="1"/>
</dbReference>
<dbReference type="Pfam" id="PF06996">
    <property type="entry name" value="T6SS_TssG"/>
    <property type="match status" value="1"/>
</dbReference>
<reference evidence="1" key="1">
    <citation type="submission" date="2023-03" db="EMBL/GenBank/DDBJ databases">
        <authorList>
            <person name="Cleenwerck I."/>
        </authorList>
    </citation>
    <scope>NUCLEOTIDE SEQUENCE</scope>
    <source>
        <strain evidence="1">LMG 32879</strain>
    </source>
</reference>
<accession>A0AA35V2R8</accession>
<dbReference type="EMBL" id="CATKSH010000016">
    <property type="protein sequence ID" value="CAI9121522.1"/>
    <property type="molecule type" value="Genomic_DNA"/>
</dbReference>
<evidence type="ECO:0000313" key="2">
    <source>
        <dbReference type="Proteomes" id="UP001176960"/>
    </source>
</evidence>
<keyword evidence="2" id="KW-1185">Reference proteome</keyword>
<organism evidence="1 2">
    <name type="scientific">Brytella acorum</name>
    <dbReference type="NCBI Taxonomy" id="2959299"/>
    <lineage>
        <taxon>Bacteria</taxon>
        <taxon>Pseudomonadati</taxon>
        <taxon>Pseudomonadota</taxon>
        <taxon>Alphaproteobacteria</taxon>
        <taxon>Acetobacterales</taxon>
        <taxon>Acetobacteraceae</taxon>
        <taxon>Brytella</taxon>
    </lineage>
</organism>
<dbReference type="PANTHER" id="PTHR35564:SF4">
    <property type="entry name" value="CYTOPLASMIC PROTEIN"/>
    <property type="match status" value="1"/>
</dbReference>
<dbReference type="Proteomes" id="UP001176960">
    <property type="component" value="Unassembled WGS sequence"/>
</dbReference>
<dbReference type="PANTHER" id="PTHR35564">
    <property type="match status" value="1"/>
</dbReference>
<sequence length="356" mass="38209">MSDITSEPFSSGTGSASVQAAAPVPAPGFAAPLAALIATPSRFTFDAAMTLLQQATGRPLADIVRFHTAPGLATPWSDVLAVRPLEDGTFEVTIGFGGLTGHDGVLPRPYSALADEQHRGRSPALAAFLDMLAQRPRTQFAEAGVKYTTRGVALPARHADAGRPIAQTLFALMGLDETHAVRRAGIDERHLLYFSGLIATRPRSAERLRTLLEEWVNAPVRIEQFAGQWVTVPVDQQSSLPGAGGGQFTQLGVDMVIGTCIWEMNVRIEIVIGPLALADFRAFLPAGPHHDMLTRLIRLFVDDEVECTVRLGLRREDVPTAQAGAARLGADGWLAQASPRATDVYDVAFPVLSRTF</sequence>
<dbReference type="AlphaFoldDB" id="A0AA35V2R8"/>
<proteinExistence type="predicted"/>